<keyword evidence="3" id="KW-1185">Reference proteome</keyword>
<dbReference type="GO" id="GO:0005524">
    <property type="term" value="F:ATP binding"/>
    <property type="evidence" value="ECO:0007669"/>
    <property type="project" value="InterPro"/>
</dbReference>
<organism evidence="2 3">
    <name type="scientific">Olea europaea subsp. europaea</name>
    <dbReference type="NCBI Taxonomy" id="158383"/>
    <lineage>
        <taxon>Eukaryota</taxon>
        <taxon>Viridiplantae</taxon>
        <taxon>Streptophyta</taxon>
        <taxon>Embryophyta</taxon>
        <taxon>Tracheophyta</taxon>
        <taxon>Spermatophyta</taxon>
        <taxon>Magnoliopsida</taxon>
        <taxon>eudicotyledons</taxon>
        <taxon>Gunneridae</taxon>
        <taxon>Pentapetalae</taxon>
        <taxon>asterids</taxon>
        <taxon>lamiids</taxon>
        <taxon>Lamiales</taxon>
        <taxon>Oleaceae</taxon>
        <taxon>Oleeae</taxon>
        <taxon>Olea</taxon>
    </lineage>
</organism>
<dbReference type="AlphaFoldDB" id="A0A8S0TJ00"/>
<dbReference type="Gramene" id="OE9A074422T1">
    <property type="protein sequence ID" value="OE9A074422C1"/>
    <property type="gene ID" value="OE9A074422"/>
</dbReference>
<dbReference type="PROSITE" id="PS50011">
    <property type="entry name" value="PROTEIN_KINASE_DOM"/>
    <property type="match status" value="1"/>
</dbReference>
<dbReference type="GO" id="GO:0005737">
    <property type="term" value="C:cytoplasm"/>
    <property type="evidence" value="ECO:0007669"/>
    <property type="project" value="TreeGrafter"/>
</dbReference>
<gene>
    <name evidence="2" type="ORF">OLEA9_A074422</name>
</gene>
<dbReference type="EMBL" id="CACTIH010007247">
    <property type="protein sequence ID" value="CAA3005580.1"/>
    <property type="molecule type" value="Genomic_DNA"/>
</dbReference>
<sequence>MHRTLDPCNSYVGTCAYMSPERFDLDTYGGNYKGYADDIRNLGLTLLELFMGHFPYLSEGQRPNWATLMCAICFGEPSSLLESALKNFKNFIQCCSQKNSCKRWIATQLLSHPFVRDIGLKSTRGD</sequence>
<keyword evidence="2" id="KW-0418">Kinase</keyword>
<accession>A0A8S0TJ00</accession>
<feature type="domain" description="Protein kinase" evidence="1">
    <location>
        <begin position="1"/>
        <end position="115"/>
    </location>
</feature>
<dbReference type="Proteomes" id="UP000594638">
    <property type="component" value="Unassembled WGS sequence"/>
</dbReference>
<evidence type="ECO:0000313" key="3">
    <source>
        <dbReference type="Proteomes" id="UP000594638"/>
    </source>
</evidence>
<dbReference type="Pfam" id="PF00069">
    <property type="entry name" value="Pkinase"/>
    <property type="match status" value="1"/>
</dbReference>
<evidence type="ECO:0000313" key="2">
    <source>
        <dbReference type="EMBL" id="CAA3005580.1"/>
    </source>
</evidence>
<dbReference type="OrthoDB" id="8693905at2759"/>
<dbReference type="PANTHER" id="PTHR24361">
    <property type="entry name" value="MITOGEN-ACTIVATED KINASE KINASE KINASE"/>
    <property type="match status" value="1"/>
</dbReference>
<dbReference type="InterPro" id="IPR011009">
    <property type="entry name" value="Kinase-like_dom_sf"/>
</dbReference>
<dbReference type="Gene3D" id="1.10.510.10">
    <property type="entry name" value="Transferase(Phosphotransferase) domain 1"/>
    <property type="match status" value="1"/>
</dbReference>
<comment type="caution">
    <text evidence="2">The sequence shown here is derived from an EMBL/GenBank/DDBJ whole genome shotgun (WGS) entry which is preliminary data.</text>
</comment>
<dbReference type="InterPro" id="IPR000719">
    <property type="entry name" value="Prot_kinase_dom"/>
</dbReference>
<keyword evidence="2" id="KW-0808">Transferase</keyword>
<dbReference type="PANTHER" id="PTHR24361:SF769">
    <property type="entry name" value="MITOGEN-ACTIVATED PROTEIN KINASE KINASE 7-RELATED"/>
    <property type="match status" value="1"/>
</dbReference>
<proteinExistence type="predicted"/>
<reference evidence="2 3" key="1">
    <citation type="submission" date="2019-12" db="EMBL/GenBank/DDBJ databases">
        <authorList>
            <person name="Alioto T."/>
            <person name="Alioto T."/>
            <person name="Gomez Garrido J."/>
        </authorList>
    </citation>
    <scope>NUCLEOTIDE SEQUENCE [LARGE SCALE GENOMIC DNA]</scope>
</reference>
<protein>
    <submittedName>
        <fullName evidence="2">Mitogen-activated kinase kinase 9</fullName>
    </submittedName>
</protein>
<dbReference type="InterPro" id="IPR053235">
    <property type="entry name" value="Ser_Thr_kinase"/>
</dbReference>
<dbReference type="GO" id="GO:0004674">
    <property type="term" value="F:protein serine/threonine kinase activity"/>
    <property type="evidence" value="ECO:0007669"/>
    <property type="project" value="TreeGrafter"/>
</dbReference>
<dbReference type="SUPFAM" id="SSF56112">
    <property type="entry name" value="Protein kinase-like (PK-like)"/>
    <property type="match status" value="1"/>
</dbReference>
<name>A0A8S0TJ00_OLEEU</name>
<evidence type="ECO:0000259" key="1">
    <source>
        <dbReference type="PROSITE" id="PS50011"/>
    </source>
</evidence>